<evidence type="ECO:0000313" key="4">
    <source>
        <dbReference type="Proteomes" id="UP000266693"/>
    </source>
</evidence>
<gene>
    <name evidence="3" type="ORF">D1610_12780</name>
</gene>
<comment type="caution">
    <text evidence="3">The sequence shown here is derived from an EMBL/GenBank/DDBJ whole genome shotgun (WGS) entry which is preliminary data.</text>
</comment>
<dbReference type="Pfam" id="PF12770">
    <property type="entry name" value="CHAT"/>
    <property type="match status" value="1"/>
</dbReference>
<accession>A0A396RLF6</accession>
<dbReference type="PROSITE" id="PS00018">
    <property type="entry name" value="EF_HAND_1"/>
    <property type="match status" value="1"/>
</dbReference>
<keyword evidence="4" id="KW-1185">Reference proteome</keyword>
<reference evidence="3 4" key="1">
    <citation type="submission" date="2018-08" db="EMBL/GenBank/DDBJ databases">
        <title>The multiple taxonomic identification of Sphingomonas gilva.</title>
        <authorList>
            <person name="Zhu D."/>
            <person name="Zheng S."/>
        </authorList>
    </citation>
    <scope>NUCLEOTIDE SEQUENCE [LARGE SCALE GENOMIC DNA]</scope>
    <source>
        <strain evidence="3 4">ZDH117</strain>
    </source>
</reference>
<evidence type="ECO:0000256" key="1">
    <source>
        <dbReference type="PROSITE-ProRule" id="PRU00339"/>
    </source>
</evidence>
<feature type="domain" description="CHAT" evidence="2">
    <location>
        <begin position="677"/>
        <end position="1001"/>
    </location>
</feature>
<dbReference type="Proteomes" id="UP000266693">
    <property type="component" value="Unassembled WGS sequence"/>
</dbReference>
<dbReference type="EMBL" id="QWLV01000006">
    <property type="protein sequence ID" value="RHW16999.1"/>
    <property type="molecule type" value="Genomic_DNA"/>
</dbReference>
<dbReference type="InterPro" id="IPR024983">
    <property type="entry name" value="CHAT_dom"/>
</dbReference>
<evidence type="ECO:0000313" key="3">
    <source>
        <dbReference type="EMBL" id="RHW16999.1"/>
    </source>
</evidence>
<evidence type="ECO:0000259" key="2">
    <source>
        <dbReference type="Pfam" id="PF12770"/>
    </source>
</evidence>
<name>A0A396RLF6_9SPHN</name>
<organism evidence="3 4">
    <name type="scientific">Sphingomonas gilva</name>
    <dbReference type="NCBI Taxonomy" id="2305907"/>
    <lineage>
        <taxon>Bacteria</taxon>
        <taxon>Pseudomonadati</taxon>
        <taxon>Pseudomonadota</taxon>
        <taxon>Alphaproteobacteria</taxon>
        <taxon>Sphingomonadales</taxon>
        <taxon>Sphingomonadaceae</taxon>
        <taxon>Sphingomonas</taxon>
    </lineage>
</organism>
<dbReference type="InterPro" id="IPR019734">
    <property type="entry name" value="TPR_rpt"/>
</dbReference>
<dbReference type="PROSITE" id="PS50005">
    <property type="entry name" value="TPR"/>
    <property type="match status" value="1"/>
</dbReference>
<sequence length="1017" mass="107039">MGIGLAGCATTGGGIAARSDTLSLGRNAAGEPCQATRDWRDPAVPGMFDESYAISCRNVAASRALGIVRVVDPAARGPIDATLSCGAASEVTLPRLGAATARRCFDTALGAESVTIELSRDGQLYLASATPSILGPTEEALRIVAGLEAANADPRRDTTAAVQVAALAPPPAGVVASGDTSGSFDPSIALAQGIGYNHKGLHVEASRVLNDGISRLPADAPASIRAELLLEAGLADSNIRFEDAAQEHFARADEVIAANADARTPFLQRKRDAYIALDLLNRRQFRQALTALERLASAPVESGQPLQNPALVRALNQPNLGDNAAANSVSVPDTQVLSQLVLDAQANWARSVALLALGDEAASLSAIEAASAAYAPLTNERIDQVPVLWLGARIDRQRGRLAARRGDYPNAIAAFDRALDQQRRGAIATAGTGNEPAVAETQLERAGIVAQSGVSPDVARAEYDAAIDALIAASKSGGGILPVGVEGYLDLLVAEAERGVRPDTYERFFRAMQAVGEPAVARQLSQLQNVVTADPEIGVKVRDRAELEREITRLRYDIAANDGTVPIAELERQRQAAEARLLAIDAELSSDRRFRTIDDTPATLAEIRAALKPGEAFLKVTELNRRAYGLAVVGDQTFIYPLALSIADIDRLASTVRASIDGRLSEGVLVPYKAEEAYALFRLITGPATQAILASRALVIDPAGPLERIPAGVLVTDLAGTKNRPSTFDFSGVQFLANRLTISTAVSPRSFLVARALPPSSASQPFLGFAEHTVPAGAGDRTVNVGFGCAVPMAELTALARSLEPIQRKEIEIASTALGVPSAPGMIGAAFTDTAVSARGDLDQFEVLHFATHGLEEGVWGCAKSPPALVTSFGDENSDGLLSFDEIAKLRLDANLVVLSACDTASGVTDEALARRSGQEEAGQTLEGLVRAFLTANSRAVLATFWQVSAEEETDQFIRTFYGAARARDIGGSLQDAQRALIAQPQYSHPFYWGPYFVVGDSGKMMLSGSAAKVAAR</sequence>
<dbReference type="InterPro" id="IPR018247">
    <property type="entry name" value="EF_Hand_1_Ca_BS"/>
</dbReference>
<protein>
    <submittedName>
        <fullName evidence="3">CHAT domain-containing protein</fullName>
    </submittedName>
</protein>
<keyword evidence="1" id="KW-0802">TPR repeat</keyword>
<feature type="repeat" description="TPR" evidence="1">
    <location>
        <begin position="392"/>
        <end position="425"/>
    </location>
</feature>
<dbReference type="AlphaFoldDB" id="A0A396RLF6"/>
<proteinExistence type="predicted"/>